<comment type="caution">
    <text evidence="2">The sequence shown here is derived from an EMBL/GenBank/DDBJ whole genome shotgun (WGS) entry which is preliminary data.</text>
</comment>
<evidence type="ECO:0000313" key="2">
    <source>
        <dbReference type="EMBL" id="MBE7369976.1"/>
    </source>
</evidence>
<keyword evidence="3" id="KW-1185">Reference proteome</keyword>
<dbReference type="Proteomes" id="UP000806285">
    <property type="component" value="Unassembled WGS sequence"/>
</dbReference>
<dbReference type="InterPro" id="IPR029017">
    <property type="entry name" value="Enolase-like_N"/>
</dbReference>
<reference evidence="2 3" key="1">
    <citation type="submission" date="2020-10" db="EMBL/GenBank/DDBJ databases">
        <title>Ramlibacter sp. HM2 16S ribosomal RNA gene Genome sequencing and assembly.</title>
        <authorList>
            <person name="Kang M."/>
        </authorList>
    </citation>
    <scope>NUCLEOTIDE SEQUENCE [LARGE SCALE GENOMIC DNA]</scope>
    <source>
        <strain evidence="2 3">HM2</strain>
    </source>
</reference>
<feature type="domain" description="Enolase C-terminal" evidence="1">
    <location>
        <begin position="211"/>
        <end position="363"/>
    </location>
</feature>
<dbReference type="SUPFAM" id="SSF51604">
    <property type="entry name" value="Enolase C-terminal domain-like"/>
    <property type="match status" value="1"/>
</dbReference>
<dbReference type="InterPro" id="IPR036849">
    <property type="entry name" value="Enolase-like_C_sf"/>
</dbReference>
<evidence type="ECO:0000259" key="1">
    <source>
        <dbReference type="Pfam" id="PF13378"/>
    </source>
</evidence>
<proteinExistence type="predicted"/>
<gene>
    <name evidence="2" type="ORF">IM787_20605</name>
</gene>
<evidence type="ECO:0000313" key="3">
    <source>
        <dbReference type="Proteomes" id="UP000806285"/>
    </source>
</evidence>
<dbReference type="SUPFAM" id="SSF54826">
    <property type="entry name" value="Enolase N-terminal domain-like"/>
    <property type="match status" value="1"/>
</dbReference>
<organism evidence="2 3">
    <name type="scientific">Ramlibacter pallidus</name>
    <dbReference type="NCBI Taxonomy" id="2780087"/>
    <lineage>
        <taxon>Bacteria</taxon>
        <taxon>Pseudomonadati</taxon>
        <taxon>Pseudomonadota</taxon>
        <taxon>Betaproteobacteria</taxon>
        <taxon>Burkholderiales</taxon>
        <taxon>Comamonadaceae</taxon>
        <taxon>Ramlibacter</taxon>
    </lineage>
</organism>
<dbReference type="Pfam" id="PF13378">
    <property type="entry name" value="MR_MLE_C"/>
    <property type="match status" value="1"/>
</dbReference>
<dbReference type="RefSeq" id="WP_193678601.1">
    <property type="nucleotide sequence ID" value="NZ_JADDIV010000006.1"/>
</dbReference>
<sequence>MAEAPRIALRAIELFERPVRLRMPFRFGVVTLTECPQAFARVQVALPDGRAAWGAAAELMAPKWFDKDLALSNEDNFDQLRDVLRMARDAYRSDALPATAFGHFARHHDAHARAAAQQGFNPLLASYGPALLDRAVLDALCRALGISFYDAMRANVPGLGEAHPQFAGIPFDTFLAGLAPALRIHARHTVGLVDAITRADQPERVGDGLPETLEEVVQAYGHRYFKLKVSGKVPADLARLEAIASVLDRADAPYFASLDGNEQYEDADGVRELVQGIRSRPALRRLWESILFIEQPIARKLALDVDLRAAALGKPVIVDESDGELDSFVQARARGYDGISSKTCKGFYKSVLNAARCQAWNREEGAARYFMSAEDLTTQAGLSVQQDLALVNLLGIAHVERNGHHYVDGMAALPAAEQQAFLDAHPDLYERSHGAVRLSIRGGEIALASLGVPGFASGALPDFGAMRPLQRLQRTT</sequence>
<accession>A0ABR9S940</accession>
<dbReference type="InterPro" id="IPR029065">
    <property type="entry name" value="Enolase_C-like"/>
</dbReference>
<name>A0ABR9S940_9BURK</name>
<protein>
    <submittedName>
        <fullName evidence="2">Mandelate racemase</fullName>
    </submittedName>
</protein>
<dbReference type="EMBL" id="JADDIV010000006">
    <property type="protein sequence ID" value="MBE7369976.1"/>
    <property type="molecule type" value="Genomic_DNA"/>
</dbReference>
<dbReference type="Gene3D" id="3.20.20.120">
    <property type="entry name" value="Enolase-like C-terminal domain"/>
    <property type="match status" value="1"/>
</dbReference>